<evidence type="ECO:0000313" key="1">
    <source>
        <dbReference type="EMBL" id="GKV42208.1"/>
    </source>
</evidence>
<name>A0AAV5LYE3_9ROSI</name>
<comment type="caution">
    <text evidence="1">The sequence shown here is derived from an EMBL/GenBank/DDBJ whole genome shotgun (WGS) entry which is preliminary data.</text>
</comment>
<dbReference type="AlphaFoldDB" id="A0AAV5LYE3"/>
<organism evidence="1 2">
    <name type="scientific">Rubroshorea leprosula</name>
    <dbReference type="NCBI Taxonomy" id="152421"/>
    <lineage>
        <taxon>Eukaryota</taxon>
        <taxon>Viridiplantae</taxon>
        <taxon>Streptophyta</taxon>
        <taxon>Embryophyta</taxon>
        <taxon>Tracheophyta</taxon>
        <taxon>Spermatophyta</taxon>
        <taxon>Magnoliopsida</taxon>
        <taxon>eudicotyledons</taxon>
        <taxon>Gunneridae</taxon>
        <taxon>Pentapetalae</taxon>
        <taxon>rosids</taxon>
        <taxon>malvids</taxon>
        <taxon>Malvales</taxon>
        <taxon>Dipterocarpaceae</taxon>
        <taxon>Rubroshorea</taxon>
    </lineage>
</organism>
<reference evidence="1 2" key="1">
    <citation type="journal article" date="2021" name="Commun. Biol.">
        <title>The genome of Shorea leprosula (Dipterocarpaceae) highlights the ecological relevance of drought in aseasonal tropical rainforests.</title>
        <authorList>
            <person name="Ng K.K.S."/>
            <person name="Kobayashi M.J."/>
            <person name="Fawcett J.A."/>
            <person name="Hatakeyama M."/>
            <person name="Paape T."/>
            <person name="Ng C.H."/>
            <person name="Ang C.C."/>
            <person name="Tnah L.H."/>
            <person name="Lee C.T."/>
            <person name="Nishiyama T."/>
            <person name="Sese J."/>
            <person name="O'Brien M.J."/>
            <person name="Copetti D."/>
            <person name="Mohd Noor M.I."/>
            <person name="Ong R.C."/>
            <person name="Putra M."/>
            <person name="Sireger I.Z."/>
            <person name="Indrioko S."/>
            <person name="Kosugi Y."/>
            <person name="Izuno A."/>
            <person name="Isagi Y."/>
            <person name="Lee S.L."/>
            <person name="Shimizu K.K."/>
        </authorList>
    </citation>
    <scope>NUCLEOTIDE SEQUENCE [LARGE SCALE GENOMIC DNA]</scope>
    <source>
        <strain evidence="1">214</strain>
    </source>
</reference>
<accession>A0AAV5LYE3</accession>
<protein>
    <submittedName>
        <fullName evidence="1">Uncharacterized protein</fullName>
    </submittedName>
</protein>
<keyword evidence="2" id="KW-1185">Reference proteome</keyword>
<gene>
    <name evidence="1" type="ORF">SLEP1_g49645</name>
</gene>
<dbReference type="Proteomes" id="UP001054252">
    <property type="component" value="Unassembled WGS sequence"/>
</dbReference>
<evidence type="ECO:0000313" key="2">
    <source>
        <dbReference type="Proteomes" id="UP001054252"/>
    </source>
</evidence>
<proteinExistence type="predicted"/>
<sequence length="127" mass="13570">MLLHSTSCTPTHPTPYAPVPFSTPNLALHSPLCAPNPAIIPLHTRAIIQPYAPLARPALLCPALCHACAPAVAPRSCPCRLRSCCCTAPAPPALCAPIPPLCCIEPTAMPLPHLQKKPPHTRQNWHH</sequence>
<dbReference type="EMBL" id="BPVZ01000156">
    <property type="protein sequence ID" value="GKV42208.1"/>
    <property type="molecule type" value="Genomic_DNA"/>
</dbReference>